<dbReference type="SUPFAM" id="SSF53756">
    <property type="entry name" value="UDP-Glycosyltransferase/glycogen phosphorylase"/>
    <property type="match status" value="1"/>
</dbReference>
<dbReference type="GO" id="GO:0016757">
    <property type="term" value="F:glycosyltransferase activity"/>
    <property type="evidence" value="ECO:0007669"/>
    <property type="project" value="InterPro"/>
</dbReference>
<dbReference type="PANTHER" id="PTHR12526">
    <property type="entry name" value="GLYCOSYLTRANSFERASE"/>
    <property type="match status" value="1"/>
</dbReference>
<gene>
    <name evidence="3" type="ORF">HA237_04320</name>
</gene>
<evidence type="ECO:0000313" key="3">
    <source>
        <dbReference type="EMBL" id="HIH08567.1"/>
    </source>
</evidence>
<dbReference type="Proteomes" id="UP000577419">
    <property type="component" value="Unassembled WGS sequence"/>
</dbReference>
<dbReference type="Gene3D" id="3.40.50.2000">
    <property type="entry name" value="Glycogen Phosphorylase B"/>
    <property type="match status" value="2"/>
</dbReference>
<dbReference type="CDD" id="cd03801">
    <property type="entry name" value="GT4_PimA-like"/>
    <property type="match status" value="1"/>
</dbReference>
<dbReference type="EMBL" id="DUFG01000021">
    <property type="protein sequence ID" value="HIH08567.1"/>
    <property type="molecule type" value="Genomic_DNA"/>
</dbReference>
<name>A0A7J4IXP8_9ARCH</name>
<protein>
    <submittedName>
        <fullName evidence="3">Glycosyltransferase family 4 protein</fullName>
    </submittedName>
</protein>
<dbReference type="Pfam" id="PF00534">
    <property type="entry name" value="Glycos_transf_1"/>
    <property type="match status" value="1"/>
</dbReference>
<sequence>MKIFYITSVLGDSGGSEIYARDLLLELQRRGHELCVYSTEHYELKGVKMVFAPSAGHHAFRKFFGVLSYFKALKAAQEFKPDLVQSHSNSMMGLIGHFLKRKLKVPHVMLVELISSRNLNIHTKTIFELEKFFLPKLNYDKIVVWTENMKKNFLLKWNVPAKKIVVQPAAVKLRNYPLNVSGERIKKKYGEHLITSIKTLWGTNAEGLKYVIEAMKYVKEKHPEYKYVVFGDGNYRKMLEEFAIEKGVSDVVKFAGAITPEQAREVWAATEIAPHSFVYEFSTSVSLLEYMAAGKACVVTDIGSVQEFVGNAALVVKPNDAKAMAAGINKLIEDKKKRTELGAKARKLVEERYSIKATVDRLEQIYSELKKR</sequence>
<reference evidence="4" key="1">
    <citation type="journal article" date="2020" name="bioRxiv">
        <title>A rank-normalized archaeal taxonomy based on genome phylogeny resolves widespread incomplete and uneven classifications.</title>
        <authorList>
            <person name="Rinke C."/>
            <person name="Chuvochina M."/>
            <person name="Mussig A.J."/>
            <person name="Chaumeil P.-A."/>
            <person name="Waite D.W."/>
            <person name="Whitman W.B."/>
            <person name="Parks D.H."/>
            <person name="Hugenholtz P."/>
        </authorList>
    </citation>
    <scope>NUCLEOTIDE SEQUENCE [LARGE SCALE GENOMIC DNA]</scope>
</reference>
<dbReference type="AlphaFoldDB" id="A0A7J4IXP8"/>
<dbReference type="Pfam" id="PF13439">
    <property type="entry name" value="Glyco_transf_4"/>
    <property type="match status" value="1"/>
</dbReference>
<dbReference type="InterPro" id="IPR001296">
    <property type="entry name" value="Glyco_trans_1"/>
</dbReference>
<proteinExistence type="predicted"/>
<keyword evidence="3" id="KW-0808">Transferase</keyword>
<comment type="caution">
    <text evidence="3">The sequence shown here is derived from an EMBL/GenBank/DDBJ whole genome shotgun (WGS) entry which is preliminary data.</text>
</comment>
<organism evidence="3 4">
    <name type="scientific">Candidatus Iainarchaeum sp</name>
    <dbReference type="NCBI Taxonomy" id="3101447"/>
    <lineage>
        <taxon>Archaea</taxon>
        <taxon>Candidatus Iainarchaeota</taxon>
        <taxon>Candidatus Iainarchaeia</taxon>
        <taxon>Candidatus Iainarchaeales</taxon>
        <taxon>Candidatus Iainarchaeaceae</taxon>
        <taxon>Candidatus Iainarchaeum</taxon>
    </lineage>
</organism>
<feature type="domain" description="Glycosyltransferase subfamily 4-like N-terminal" evidence="2">
    <location>
        <begin position="14"/>
        <end position="172"/>
    </location>
</feature>
<dbReference type="InterPro" id="IPR028098">
    <property type="entry name" value="Glyco_trans_4-like_N"/>
</dbReference>
<feature type="domain" description="Glycosyl transferase family 1" evidence="1">
    <location>
        <begin position="204"/>
        <end position="347"/>
    </location>
</feature>
<accession>A0A7J4IXP8</accession>
<evidence type="ECO:0000259" key="1">
    <source>
        <dbReference type="Pfam" id="PF00534"/>
    </source>
</evidence>
<evidence type="ECO:0000313" key="4">
    <source>
        <dbReference type="Proteomes" id="UP000577419"/>
    </source>
</evidence>
<evidence type="ECO:0000259" key="2">
    <source>
        <dbReference type="Pfam" id="PF13439"/>
    </source>
</evidence>